<feature type="transmembrane region" description="Helical" evidence="5">
    <location>
        <begin position="64"/>
        <end position="88"/>
    </location>
</feature>
<feature type="transmembrane region" description="Helical" evidence="5">
    <location>
        <begin position="6"/>
        <end position="24"/>
    </location>
</feature>
<evidence type="ECO:0000256" key="5">
    <source>
        <dbReference type="SAM" id="Phobius"/>
    </source>
</evidence>
<evidence type="ECO:0000256" key="1">
    <source>
        <dbReference type="ARBA" id="ARBA00004141"/>
    </source>
</evidence>
<dbReference type="EMBL" id="JAPIUX010000010">
    <property type="protein sequence ID" value="MCX2561570.1"/>
    <property type="molecule type" value="Genomic_DNA"/>
</dbReference>
<evidence type="ECO:0000256" key="4">
    <source>
        <dbReference type="ARBA" id="ARBA00023136"/>
    </source>
</evidence>
<evidence type="ECO:0000313" key="6">
    <source>
        <dbReference type="EMBL" id="MCX2561570.1"/>
    </source>
</evidence>
<dbReference type="Pfam" id="PF02674">
    <property type="entry name" value="Colicin_V"/>
    <property type="match status" value="1"/>
</dbReference>
<protein>
    <submittedName>
        <fullName evidence="6">CvpA family protein</fullName>
    </submittedName>
</protein>
<keyword evidence="7" id="KW-1185">Reference proteome</keyword>
<sequence>MAAIDIITLVTVGLSALHGLWRGFTRQALGLGGWIVAIVLASRFYPVLVPWTHGYLSNLLASEAAAFVLVLIGLLMAATVLSAFIVRLVHLAALGGLDRLLGCGFGAIRGGLLVILLFMVAQWLMQPEDMLRLEKNGRLTPYIQLGAAYIQPLLPDFDAKGVAQKLATGHDANL</sequence>
<dbReference type="Proteomes" id="UP001526446">
    <property type="component" value="Unassembled WGS sequence"/>
</dbReference>
<comment type="subcellular location">
    <subcellularLocation>
        <location evidence="1">Membrane</location>
        <topology evidence="1">Multi-pass membrane protein</topology>
    </subcellularLocation>
</comment>
<dbReference type="RefSeq" id="WP_166122093.1">
    <property type="nucleotide sequence ID" value="NZ_JAPIUX010000010.1"/>
</dbReference>
<dbReference type="InterPro" id="IPR052719">
    <property type="entry name" value="CvpA-like"/>
</dbReference>
<reference evidence="6 7" key="1">
    <citation type="submission" date="2022-11" db="EMBL/GenBank/DDBJ databases">
        <title>Genome sequencing of Acetobacter type strain.</title>
        <authorList>
            <person name="Heo J."/>
            <person name="Lee D."/>
            <person name="Han B.-H."/>
            <person name="Hong S.-B."/>
            <person name="Kwon S.-W."/>
        </authorList>
    </citation>
    <scope>NUCLEOTIDE SEQUENCE [LARGE SCALE GENOMIC DNA]</scope>
    <source>
        <strain evidence="6 7">KACC 21251</strain>
    </source>
</reference>
<organism evidence="6 7">
    <name type="scientific">Acetobacter farinalis</name>
    <dbReference type="NCBI Taxonomy" id="1260984"/>
    <lineage>
        <taxon>Bacteria</taxon>
        <taxon>Pseudomonadati</taxon>
        <taxon>Pseudomonadota</taxon>
        <taxon>Alphaproteobacteria</taxon>
        <taxon>Acetobacterales</taxon>
        <taxon>Acetobacteraceae</taxon>
        <taxon>Acetobacter</taxon>
    </lineage>
</organism>
<gene>
    <name evidence="6" type="ORF">OQ252_09205</name>
</gene>
<feature type="transmembrane region" description="Helical" evidence="5">
    <location>
        <begin position="31"/>
        <end position="52"/>
    </location>
</feature>
<proteinExistence type="predicted"/>
<keyword evidence="3 5" id="KW-1133">Transmembrane helix</keyword>
<dbReference type="InterPro" id="IPR003825">
    <property type="entry name" value="Colicin-V_CvpA"/>
</dbReference>
<accession>A0ABT3Q8H5</accession>
<evidence type="ECO:0000256" key="2">
    <source>
        <dbReference type="ARBA" id="ARBA00022692"/>
    </source>
</evidence>
<comment type="caution">
    <text evidence="6">The sequence shown here is derived from an EMBL/GenBank/DDBJ whole genome shotgun (WGS) entry which is preliminary data.</text>
</comment>
<evidence type="ECO:0000313" key="7">
    <source>
        <dbReference type="Proteomes" id="UP001526446"/>
    </source>
</evidence>
<evidence type="ECO:0000256" key="3">
    <source>
        <dbReference type="ARBA" id="ARBA00022989"/>
    </source>
</evidence>
<dbReference type="PANTHER" id="PTHR36926:SF1">
    <property type="entry name" value="COLICIN V PRODUCTION PROTEIN"/>
    <property type="match status" value="1"/>
</dbReference>
<feature type="transmembrane region" description="Helical" evidence="5">
    <location>
        <begin position="100"/>
        <end position="125"/>
    </location>
</feature>
<keyword evidence="4 5" id="KW-0472">Membrane</keyword>
<name>A0ABT3Q8H5_9PROT</name>
<dbReference type="PANTHER" id="PTHR36926">
    <property type="entry name" value="COLICIN V PRODUCTION PROTEIN"/>
    <property type="match status" value="1"/>
</dbReference>
<keyword evidence="2 5" id="KW-0812">Transmembrane</keyword>